<evidence type="ECO:0000313" key="2">
    <source>
        <dbReference type="Proteomes" id="UP000053372"/>
    </source>
</evidence>
<reference evidence="1 2" key="1">
    <citation type="journal article" date="2015" name="Genome Announc.">
        <title>Draft Genome of the Euendolithic (true boring) Cyanobacterium Mastigocoleus testarum strain BC008.</title>
        <authorList>
            <person name="Guida B.S."/>
            <person name="Garcia-Pichel F."/>
        </authorList>
    </citation>
    <scope>NUCLEOTIDE SEQUENCE [LARGE SCALE GENOMIC DNA]</scope>
    <source>
        <strain evidence="1 2">BC008</strain>
    </source>
</reference>
<dbReference type="RefSeq" id="WP_036265765.1">
    <property type="nucleotide sequence ID" value="NZ_LMTZ01000035.1"/>
</dbReference>
<dbReference type="Proteomes" id="UP000053372">
    <property type="component" value="Unassembled WGS sequence"/>
</dbReference>
<accession>A0A0V7ZXG2</accession>
<comment type="caution">
    <text evidence="1">The sequence shown here is derived from an EMBL/GenBank/DDBJ whole genome shotgun (WGS) entry which is preliminary data.</text>
</comment>
<organism evidence="1 2">
    <name type="scientific">Mastigocoleus testarum BC008</name>
    <dbReference type="NCBI Taxonomy" id="371196"/>
    <lineage>
        <taxon>Bacteria</taxon>
        <taxon>Bacillati</taxon>
        <taxon>Cyanobacteriota</taxon>
        <taxon>Cyanophyceae</taxon>
        <taxon>Nostocales</taxon>
        <taxon>Hapalosiphonaceae</taxon>
        <taxon>Mastigocoleus</taxon>
    </lineage>
</organism>
<dbReference type="EMBL" id="LMTZ01000035">
    <property type="protein sequence ID" value="KST69102.1"/>
    <property type="molecule type" value="Genomic_DNA"/>
</dbReference>
<dbReference type="OrthoDB" id="515521at2"/>
<keyword evidence="2" id="KW-1185">Reference proteome</keyword>
<sequence length="65" mass="7346">MLRVLINDQVLKPQKVCQTCLLADASGQPRTNKGKLCCGQAISRFTEQQPEQYKCMMGFKIVNIE</sequence>
<dbReference type="AlphaFoldDB" id="A0A0V7ZXG2"/>
<gene>
    <name evidence="1" type="ORF">BC008_34880</name>
</gene>
<name>A0A0V7ZXG2_9CYAN</name>
<evidence type="ECO:0000313" key="1">
    <source>
        <dbReference type="EMBL" id="KST69102.1"/>
    </source>
</evidence>
<proteinExistence type="predicted"/>
<protein>
    <submittedName>
        <fullName evidence="1">Uncharacterized protein</fullName>
    </submittedName>
</protein>